<reference evidence="9 10" key="1">
    <citation type="journal article" date="2018" name="IMA Fungus">
        <title>IMA Genome-F 9: Draft genome sequence of Annulohypoxylon stygium, Aspergillus mulundensis, Berkeleyomyces basicola (syn. Thielaviopsis basicola), Ceratocystis smalleyi, two Cercospora beticola strains, Coleophoma cylindrospora, Fusarium fracticaudum, Phialophora cf. hyalina, and Morchella septimelata.</title>
        <authorList>
            <person name="Wingfield B.D."/>
            <person name="Bills G.F."/>
            <person name="Dong Y."/>
            <person name="Huang W."/>
            <person name="Nel W.J."/>
            <person name="Swalarsk-Parry B.S."/>
            <person name="Vaghefi N."/>
            <person name="Wilken P.M."/>
            <person name="An Z."/>
            <person name="de Beer Z.W."/>
            <person name="De Vos L."/>
            <person name="Chen L."/>
            <person name="Duong T.A."/>
            <person name="Gao Y."/>
            <person name="Hammerbacher A."/>
            <person name="Kikkert J.R."/>
            <person name="Li Y."/>
            <person name="Li H."/>
            <person name="Li K."/>
            <person name="Li Q."/>
            <person name="Liu X."/>
            <person name="Ma X."/>
            <person name="Naidoo K."/>
            <person name="Pethybridge S.J."/>
            <person name="Sun J."/>
            <person name="Steenkamp E.T."/>
            <person name="van der Nest M.A."/>
            <person name="van Wyk S."/>
            <person name="Wingfield M.J."/>
            <person name="Xiong C."/>
            <person name="Yue Q."/>
            <person name="Zhang X."/>
        </authorList>
    </citation>
    <scope>NUCLEOTIDE SEQUENCE [LARGE SCALE GENOMIC DNA]</scope>
    <source>
        <strain evidence="9 10">BP 5553</strain>
    </source>
</reference>
<evidence type="ECO:0000256" key="6">
    <source>
        <dbReference type="ARBA" id="ARBA00023242"/>
    </source>
</evidence>
<dbReference type="InterPro" id="IPR001138">
    <property type="entry name" value="Zn2Cys6_DnaBD"/>
</dbReference>
<evidence type="ECO:0000256" key="5">
    <source>
        <dbReference type="ARBA" id="ARBA00023163"/>
    </source>
</evidence>
<sequence>MNVPGRRKTSSHSSSSDGQTTILGGRAVLAQDAAASMALWPNTLIDPSQLPRDMVSNFRRGTPKSRNGCVTCKIRRVKCDEVKPWCERCTSTGRKCDGYLPPAKKAKQLNSKPNLDFRHELARGPVILYTPSVDIQGTTAQRRSFQYFTTRVNPSDMPGNFEPYFWNNVVLKFSHIYPTVQHSLIALSAVYEEHDGRKTRGLNGTRPTNEYALQQYNKAVKALVNYISLNDHDPRVALISCLMFVWIEFLQENLDPGFQHLSGGLKILQHIKCSRQLGSSASSHFDAEDIYGSLERSFTRLKVQAAIHGSPSNNIPASSAGCIETILPIPDAFSNIFEARVCLDNEYNTMFGTLRELRDLHRDPGGSLFSRSAPEIVSECYRIGETYLQRFEQWHVAAERMIANSSNSQDAPHTSGIDWLRLYYLLISLSLKTVQRVHEMVFDDYTAEFERMVELCERLLCEPKAETRPLLCFDMGIILPLMFLILKCRVLRIRRKALSLLRLAPYQEGMWFRESTLKICEWKVEMEETGRGDLPESSPLPGSARISLEHTVKGDYPSMTYIRFQRGNGMEAVELTSKLEGVEGIGNML</sequence>
<dbReference type="Proteomes" id="UP000254866">
    <property type="component" value="Unassembled WGS sequence"/>
</dbReference>
<accession>A0A370TNE1</accession>
<dbReference type="InterPro" id="IPR052360">
    <property type="entry name" value="Transcr_Regulatory_Proteins"/>
</dbReference>
<dbReference type="GO" id="GO:0003677">
    <property type="term" value="F:DNA binding"/>
    <property type="evidence" value="ECO:0007669"/>
    <property type="project" value="UniProtKB-KW"/>
</dbReference>
<evidence type="ECO:0000313" key="9">
    <source>
        <dbReference type="EMBL" id="RDL37040.1"/>
    </source>
</evidence>
<protein>
    <recommendedName>
        <fullName evidence="8">Zn(2)-C6 fungal-type domain-containing protein</fullName>
    </recommendedName>
</protein>
<organism evidence="9 10">
    <name type="scientific">Venustampulla echinocandica</name>
    <dbReference type="NCBI Taxonomy" id="2656787"/>
    <lineage>
        <taxon>Eukaryota</taxon>
        <taxon>Fungi</taxon>
        <taxon>Dikarya</taxon>
        <taxon>Ascomycota</taxon>
        <taxon>Pezizomycotina</taxon>
        <taxon>Leotiomycetes</taxon>
        <taxon>Helotiales</taxon>
        <taxon>Pleuroascaceae</taxon>
        <taxon>Venustampulla</taxon>
    </lineage>
</organism>
<dbReference type="GO" id="GO:0008270">
    <property type="term" value="F:zinc ion binding"/>
    <property type="evidence" value="ECO:0007669"/>
    <property type="project" value="InterPro"/>
</dbReference>
<dbReference type="PROSITE" id="PS50048">
    <property type="entry name" value="ZN2_CY6_FUNGAL_2"/>
    <property type="match status" value="1"/>
</dbReference>
<dbReference type="SMART" id="SM00066">
    <property type="entry name" value="GAL4"/>
    <property type="match status" value="1"/>
</dbReference>
<dbReference type="Pfam" id="PF00172">
    <property type="entry name" value="Zn_clus"/>
    <property type="match status" value="1"/>
</dbReference>
<evidence type="ECO:0000313" key="10">
    <source>
        <dbReference type="Proteomes" id="UP000254866"/>
    </source>
</evidence>
<proteinExistence type="predicted"/>
<dbReference type="GeneID" id="43597322"/>
<dbReference type="Gene3D" id="4.10.240.10">
    <property type="entry name" value="Zn(2)-C6 fungal-type DNA-binding domain"/>
    <property type="match status" value="1"/>
</dbReference>
<evidence type="ECO:0000256" key="1">
    <source>
        <dbReference type="ARBA" id="ARBA00022723"/>
    </source>
</evidence>
<keyword evidence="10" id="KW-1185">Reference proteome</keyword>
<keyword evidence="1" id="KW-0479">Metal-binding</keyword>
<evidence type="ECO:0000256" key="4">
    <source>
        <dbReference type="ARBA" id="ARBA00023125"/>
    </source>
</evidence>
<dbReference type="InterPro" id="IPR036864">
    <property type="entry name" value="Zn2-C6_fun-type_DNA-bd_sf"/>
</dbReference>
<evidence type="ECO:0000259" key="8">
    <source>
        <dbReference type="PROSITE" id="PS50048"/>
    </source>
</evidence>
<dbReference type="InterPro" id="IPR021858">
    <property type="entry name" value="Fun_TF"/>
</dbReference>
<feature type="region of interest" description="Disordered" evidence="7">
    <location>
        <begin position="1"/>
        <end position="20"/>
    </location>
</feature>
<keyword evidence="6" id="KW-0539">Nucleus</keyword>
<dbReference type="CDD" id="cd00067">
    <property type="entry name" value="GAL4"/>
    <property type="match status" value="1"/>
</dbReference>
<keyword evidence="4" id="KW-0238">DNA-binding</keyword>
<evidence type="ECO:0000256" key="7">
    <source>
        <dbReference type="SAM" id="MobiDB-lite"/>
    </source>
</evidence>
<feature type="domain" description="Zn(2)-C6 fungal-type" evidence="8">
    <location>
        <begin position="68"/>
        <end position="96"/>
    </location>
</feature>
<keyword evidence="5" id="KW-0804">Transcription</keyword>
<dbReference type="RefSeq" id="XP_031869696.1">
    <property type="nucleotide sequence ID" value="XM_032013096.1"/>
</dbReference>
<evidence type="ECO:0000256" key="3">
    <source>
        <dbReference type="ARBA" id="ARBA00023015"/>
    </source>
</evidence>
<dbReference type="AlphaFoldDB" id="A0A370TNE1"/>
<evidence type="ECO:0000256" key="2">
    <source>
        <dbReference type="ARBA" id="ARBA00022833"/>
    </source>
</evidence>
<dbReference type="PANTHER" id="PTHR36206">
    <property type="entry name" value="ASPERCRYPTIN BIOSYNTHESIS CLUSTER-SPECIFIC TRANSCRIPTION REGULATOR ATNN-RELATED"/>
    <property type="match status" value="1"/>
</dbReference>
<dbReference type="Pfam" id="PF11951">
    <property type="entry name" value="Fungal_trans_2"/>
    <property type="match status" value="1"/>
</dbReference>
<dbReference type="SUPFAM" id="SSF57701">
    <property type="entry name" value="Zn2/Cys6 DNA-binding domain"/>
    <property type="match status" value="1"/>
</dbReference>
<dbReference type="EMBL" id="NPIC01000003">
    <property type="protein sequence ID" value="RDL37040.1"/>
    <property type="molecule type" value="Genomic_DNA"/>
</dbReference>
<gene>
    <name evidence="9" type="ORF">BP5553_04473</name>
</gene>
<name>A0A370TNE1_9HELO</name>
<dbReference type="PANTHER" id="PTHR36206:SF12">
    <property type="entry name" value="ASPERCRYPTIN BIOSYNTHESIS CLUSTER-SPECIFIC TRANSCRIPTION REGULATOR ATNN-RELATED"/>
    <property type="match status" value="1"/>
</dbReference>
<dbReference type="GO" id="GO:0000981">
    <property type="term" value="F:DNA-binding transcription factor activity, RNA polymerase II-specific"/>
    <property type="evidence" value="ECO:0007669"/>
    <property type="project" value="InterPro"/>
</dbReference>
<keyword evidence="2" id="KW-0862">Zinc</keyword>
<dbReference type="PROSITE" id="PS00463">
    <property type="entry name" value="ZN2_CY6_FUNGAL_1"/>
    <property type="match status" value="1"/>
</dbReference>
<keyword evidence="3" id="KW-0805">Transcription regulation</keyword>
<dbReference type="STRING" id="2656787.A0A370TNE1"/>
<dbReference type="OrthoDB" id="3145928at2759"/>
<feature type="compositionally biased region" description="Basic residues" evidence="7">
    <location>
        <begin position="1"/>
        <end position="10"/>
    </location>
</feature>
<comment type="caution">
    <text evidence="9">The sequence shown here is derived from an EMBL/GenBank/DDBJ whole genome shotgun (WGS) entry which is preliminary data.</text>
</comment>